<dbReference type="AlphaFoldDB" id="A0A0F2TCD2"/>
<keyword evidence="2" id="KW-1185">Reference proteome</keyword>
<reference evidence="1 2" key="1">
    <citation type="submission" date="2015-02" db="EMBL/GenBank/DDBJ databases">
        <authorList>
            <person name="Ju K.-S."/>
            <person name="Doroghazi J.R."/>
            <person name="Metcalf W."/>
        </authorList>
    </citation>
    <scope>NUCLEOTIDE SEQUENCE [LARGE SCALE GENOMIC DNA]</scope>
    <source>
        <strain evidence="1 2">ATCC 31215</strain>
    </source>
</reference>
<protein>
    <submittedName>
        <fullName evidence="1">Uncharacterized protein</fullName>
    </submittedName>
</protein>
<proteinExistence type="predicted"/>
<name>A0A0F2TCD2_STRR3</name>
<comment type="caution">
    <text evidence="1">The sequence shown here is derived from an EMBL/GenBank/DDBJ whole genome shotgun (WGS) entry which is preliminary data.</text>
</comment>
<gene>
    <name evidence="1" type="ORF">VM95_23800</name>
</gene>
<dbReference type="Proteomes" id="UP000033699">
    <property type="component" value="Unassembled WGS sequence"/>
</dbReference>
<dbReference type="OrthoDB" id="4280686at2"/>
<dbReference type="RefSeq" id="WP_045700108.1">
    <property type="nucleotide sequence ID" value="NZ_JZKH01000054.1"/>
</dbReference>
<dbReference type="EMBL" id="JZKH01000054">
    <property type="protein sequence ID" value="KJS59960.1"/>
    <property type="molecule type" value="Genomic_DNA"/>
</dbReference>
<dbReference type="PATRIC" id="fig|359131.3.peg.5773"/>
<accession>A0A0F2TCD2</accession>
<sequence length="66" mass="7425">MTAASRSRYGIIPADPPAGVSFSVWVVRDHRTGDLVKALPPRPEPLRFYSYAHAQAWVHKNERPTP</sequence>
<evidence type="ECO:0000313" key="1">
    <source>
        <dbReference type="EMBL" id="KJS59960.1"/>
    </source>
</evidence>
<evidence type="ECO:0000313" key="2">
    <source>
        <dbReference type="Proteomes" id="UP000033699"/>
    </source>
</evidence>
<organism evidence="1 2">
    <name type="scientific">Streptomyces rubellomurinus (strain ATCC 31215)</name>
    <dbReference type="NCBI Taxonomy" id="359131"/>
    <lineage>
        <taxon>Bacteria</taxon>
        <taxon>Bacillati</taxon>
        <taxon>Actinomycetota</taxon>
        <taxon>Actinomycetes</taxon>
        <taxon>Kitasatosporales</taxon>
        <taxon>Streptomycetaceae</taxon>
        <taxon>Streptomyces</taxon>
    </lineage>
</organism>